<proteinExistence type="predicted"/>
<dbReference type="RefSeq" id="WP_114795686.1">
    <property type="nucleotide sequence ID" value="NZ_QQZY01000002.1"/>
</dbReference>
<evidence type="ECO:0000259" key="2">
    <source>
        <dbReference type="Pfam" id="PF13473"/>
    </source>
</evidence>
<evidence type="ECO:0000313" key="3">
    <source>
        <dbReference type="EMBL" id="RDI75490.1"/>
    </source>
</evidence>
<sequence length="111" mass="11412">MTRIALAAAVAAAALVAALPAAAAIPTFKGTVGPGFTISMASKPTKAGKIRLVIADKSNIHNFHLTGPGVNIKTSVPATGSKTFTLTLKKGTYRFVCDPHLTSMKGSFTVK</sequence>
<dbReference type="EMBL" id="QQZY01000002">
    <property type="protein sequence ID" value="RDI75490.1"/>
    <property type="molecule type" value="Genomic_DNA"/>
</dbReference>
<dbReference type="Gene3D" id="2.60.40.420">
    <property type="entry name" value="Cupredoxins - blue copper proteins"/>
    <property type="match status" value="1"/>
</dbReference>
<name>A0A7M2YZH6_9ACTN</name>
<dbReference type="Pfam" id="PF13473">
    <property type="entry name" value="Cupredoxin_1"/>
    <property type="match status" value="1"/>
</dbReference>
<organism evidence="3 4">
    <name type="scientific">Gaiella occulta</name>
    <dbReference type="NCBI Taxonomy" id="1002870"/>
    <lineage>
        <taxon>Bacteria</taxon>
        <taxon>Bacillati</taxon>
        <taxon>Actinomycetota</taxon>
        <taxon>Thermoleophilia</taxon>
        <taxon>Gaiellales</taxon>
        <taxon>Gaiellaceae</taxon>
        <taxon>Gaiella</taxon>
    </lineage>
</organism>
<dbReference type="Proteomes" id="UP000254134">
    <property type="component" value="Unassembled WGS sequence"/>
</dbReference>
<keyword evidence="4" id="KW-1185">Reference proteome</keyword>
<reference evidence="4" key="2">
    <citation type="journal article" date="2019" name="MicrobiologyOpen">
        <title>High-quality draft genome sequence of Gaiella occulta isolated from a 150 meter deep mineral water borehole and comparison with the genome sequences of other deep-branching lineages of the phylum Actinobacteria.</title>
        <authorList>
            <person name="Severino R."/>
            <person name="Froufe H.J.C."/>
            <person name="Barroso C."/>
            <person name="Albuquerque L."/>
            <person name="Lobo-da-Cunha A."/>
            <person name="da Costa M.S."/>
            <person name="Egas C."/>
        </authorList>
    </citation>
    <scope>NUCLEOTIDE SEQUENCE [LARGE SCALE GENOMIC DNA]</scope>
    <source>
        <strain evidence="4">F2-233</strain>
    </source>
</reference>
<gene>
    <name evidence="3" type="ORF">Gocc_1288</name>
</gene>
<keyword evidence="1" id="KW-0732">Signal</keyword>
<protein>
    <submittedName>
        <fullName evidence="3">Plastocyanin</fullName>
    </submittedName>
</protein>
<reference evidence="3 4" key="1">
    <citation type="submission" date="2018-07" db="EMBL/GenBank/DDBJ databases">
        <title>High-quality-draft genome sequence of Gaiella occulta.</title>
        <authorList>
            <person name="Severino R."/>
            <person name="Froufe H.J.C."/>
            <person name="Rainey F.A."/>
            <person name="Barroso C."/>
            <person name="Albuquerque L."/>
            <person name="Lobo-Da-Cunha A."/>
            <person name="Da Costa M.S."/>
            <person name="Egas C."/>
        </authorList>
    </citation>
    <scope>NUCLEOTIDE SEQUENCE [LARGE SCALE GENOMIC DNA]</scope>
    <source>
        <strain evidence="3 4">F2-233</strain>
    </source>
</reference>
<feature type="signal peptide" evidence="1">
    <location>
        <begin position="1"/>
        <end position="23"/>
    </location>
</feature>
<dbReference type="AlphaFoldDB" id="A0A7M2YZH6"/>
<evidence type="ECO:0000256" key="1">
    <source>
        <dbReference type="SAM" id="SignalP"/>
    </source>
</evidence>
<evidence type="ECO:0000313" key="4">
    <source>
        <dbReference type="Proteomes" id="UP000254134"/>
    </source>
</evidence>
<dbReference type="OrthoDB" id="574459at2"/>
<accession>A0A7M2YZH6</accession>
<dbReference type="SUPFAM" id="SSF49503">
    <property type="entry name" value="Cupredoxins"/>
    <property type="match status" value="1"/>
</dbReference>
<feature type="chain" id="PRO_5029650056" evidence="1">
    <location>
        <begin position="24"/>
        <end position="111"/>
    </location>
</feature>
<feature type="domain" description="EfeO-type cupredoxin-like" evidence="2">
    <location>
        <begin position="8"/>
        <end position="110"/>
    </location>
</feature>
<comment type="caution">
    <text evidence="3">The sequence shown here is derived from an EMBL/GenBank/DDBJ whole genome shotgun (WGS) entry which is preliminary data.</text>
</comment>
<dbReference type="InterPro" id="IPR028096">
    <property type="entry name" value="EfeO_Cupredoxin"/>
</dbReference>
<dbReference type="InterPro" id="IPR008972">
    <property type="entry name" value="Cupredoxin"/>
</dbReference>